<gene>
    <name evidence="1" type="ORF">I7730_14690</name>
</gene>
<accession>A0A8H9N1G3</accession>
<protein>
    <submittedName>
        <fullName evidence="1">Uncharacterized protein</fullName>
    </submittedName>
</protein>
<reference evidence="1" key="2">
    <citation type="submission" date="2019-01" db="EMBL/GenBank/DDBJ databases">
        <authorList>
            <consortium name="NCBI Pathogen Detection Project"/>
        </authorList>
    </citation>
    <scope>NUCLEOTIDE SEQUENCE</scope>
    <source>
        <strain evidence="1">BCW_3452</strain>
    </source>
</reference>
<reference evidence="1" key="1">
    <citation type="journal article" date="2018" name="Genome Biol.">
        <title>SKESA: strategic k-mer extension for scrupulous assemblies.</title>
        <authorList>
            <person name="Souvorov A."/>
            <person name="Agarwala R."/>
            <person name="Lipman D.J."/>
        </authorList>
    </citation>
    <scope>NUCLEOTIDE SEQUENCE</scope>
    <source>
        <strain evidence="1">BCW_3452</strain>
    </source>
</reference>
<proteinExistence type="predicted"/>
<evidence type="ECO:0000313" key="1">
    <source>
        <dbReference type="EMBL" id="HAS8541024.1"/>
    </source>
</evidence>
<dbReference type="EMBL" id="DACRBY010000017">
    <property type="protein sequence ID" value="HAS8541024.1"/>
    <property type="molecule type" value="Genomic_DNA"/>
</dbReference>
<name>A0A8H9N1G3_VIBVL</name>
<organism evidence="1">
    <name type="scientific">Vibrio vulnificus</name>
    <dbReference type="NCBI Taxonomy" id="672"/>
    <lineage>
        <taxon>Bacteria</taxon>
        <taxon>Pseudomonadati</taxon>
        <taxon>Pseudomonadota</taxon>
        <taxon>Gammaproteobacteria</taxon>
        <taxon>Vibrionales</taxon>
        <taxon>Vibrionaceae</taxon>
        <taxon>Vibrio</taxon>
    </lineage>
</organism>
<comment type="caution">
    <text evidence="1">The sequence shown here is derived from an EMBL/GenBank/DDBJ whole genome shotgun (WGS) entry which is preliminary data.</text>
</comment>
<dbReference type="Proteomes" id="UP000863257">
    <property type="component" value="Unassembled WGS sequence"/>
</dbReference>
<dbReference type="AlphaFoldDB" id="A0A8H9N1G3"/>
<sequence>MSYWKVRPVELSEKLKALTVQWGSGHGDSHVRKLNCLLPIILHDSTSLDRMRFVVKKSIIVDPFPVNIYIQLPFGFAKLFSGSLCMADFFRSHWKGTIVESKLFYVSSDLEEKFSLNEMCLGVEYSVAHAQALFESAADLSHEQRLLNGIEENKIYSVVKANRDDVDWPFKNSFSFDSEHRIKSMLNPSSTPNHRKVRVFSHVTPKTPSSKERNCGFKDWKSNLSSKSTNEFESPSIFDHLETTEEPTFGEVILSFGSKSDSQNYFVVTHGPFYVVRCVRFGDIVFEIPVMSRSCARRIVKSYEESLDKECFGLYLTHRLDKVRYSSCLFKAPDAVIQVFKESWIDTPMGYVFSNSVCDSDEVYPESCISHFEFLYKTSGRIGGKVTC</sequence>